<name>A0ABZ2YU68_9BACT</name>
<dbReference type="Gene3D" id="2.30.320.10">
    <property type="entry name" value="YwqG-like"/>
    <property type="match status" value="1"/>
</dbReference>
<dbReference type="SUPFAM" id="SSF103032">
    <property type="entry name" value="Hypothetical protein YwqG"/>
    <property type="match status" value="1"/>
</dbReference>
<sequence>MPFFKNLFGKSNNHKKQDPLADIEVVSGFIIPQAFVDHWHEIKKTEKEFISINATPSDNLTLQQSKFGHYPCIPKGFPYPLDRLGNYMFPLAQINCSELPPQSVLPESGYLQFYIGGGDSYTYGLELDNGTESDFKVLFFTERQVEKPEDDMSFLDEVLKNSNSPVFEPHELRFQLKHEYVGYGDYESRFMSEFDLESIISKYPTLKETLEEKAQNIFTPFGHKLGGYAYFTQTDPREYDNSIRDFKLLFQMDSDDRIMWGDLGVGNFFIHPDDLAKRDFSTVFYTWDCS</sequence>
<dbReference type="Proteomes" id="UP001485459">
    <property type="component" value="Chromosome"/>
</dbReference>
<dbReference type="InterPro" id="IPR015315">
    <property type="entry name" value="DUF1963"/>
</dbReference>
<dbReference type="EMBL" id="CP149822">
    <property type="protein sequence ID" value="WZN43023.1"/>
    <property type="molecule type" value="Genomic_DNA"/>
</dbReference>
<dbReference type="InterPro" id="IPR035948">
    <property type="entry name" value="YwqG-like_sf"/>
</dbReference>
<keyword evidence="2" id="KW-1185">Reference proteome</keyword>
<gene>
    <name evidence="1" type="ORF">WJU16_08250</name>
</gene>
<organism evidence="1 2">
    <name type="scientific">Chitinophaga pollutisoli</name>
    <dbReference type="NCBI Taxonomy" id="3133966"/>
    <lineage>
        <taxon>Bacteria</taxon>
        <taxon>Pseudomonadati</taxon>
        <taxon>Bacteroidota</taxon>
        <taxon>Chitinophagia</taxon>
        <taxon>Chitinophagales</taxon>
        <taxon>Chitinophagaceae</taxon>
        <taxon>Chitinophaga</taxon>
    </lineage>
</organism>
<dbReference type="RefSeq" id="WP_341837845.1">
    <property type="nucleotide sequence ID" value="NZ_CP149822.1"/>
</dbReference>
<protein>
    <submittedName>
        <fullName evidence="1">DUF1963 domain-containing protein</fullName>
    </submittedName>
</protein>
<dbReference type="PANTHER" id="PTHR36436">
    <property type="entry name" value="SLL5081 PROTEIN"/>
    <property type="match status" value="1"/>
</dbReference>
<reference evidence="2" key="1">
    <citation type="submission" date="2024-03" db="EMBL/GenBank/DDBJ databases">
        <title>Chitinophaga horti sp. nov., isolated from garden soil.</title>
        <authorList>
            <person name="Lee D.S."/>
            <person name="Han D.M."/>
            <person name="Baek J.H."/>
            <person name="Choi D.G."/>
            <person name="Jeon J.H."/>
            <person name="Jeon C.O."/>
        </authorList>
    </citation>
    <scope>NUCLEOTIDE SEQUENCE [LARGE SCALE GENOMIC DNA]</scope>
    <source>
        <strain evidence="2">GPA1</strain>
    </source>
</reference>
<dbReference type="Pfam" id="PF09234">
    <property type="entry name" value="DUF1963"/>
    <property type="match status" value="1"/>
</dbReference>
<accession>A0ABZ2YU68</accession>
<proteinExistence type="predicted"/>
<evidence type="ECO:0000313" key="1">
    <source>
        <dbReference type="EMBL" id="WZN43023.1"/>
    </source>
</evidence>
<evidence type="ECO:0000313" key="2">
    <source>
        <dbReference type="Proteomes" id="UP001485459"/>
    </source>
</evidence>
<dbReference type="PANTHER" id="PTHR36436:SF6">
    <property type="entry name" value="SLL5081 PROTEIN"/>
    <property type="match status" value="1"/>
</dbReference>